<protein>
    <submittedName>
        <fullName evidence="1">Uncharacterized protein</fullName>
    </submittedName>
</protein>
<dbReference type="EMBL" id="JAHYIQ010000027">
    <property type="protein sequence ID" value="KAK1121150.1"/>
    <property type="molecule type" value="Genomic_DNA"/>
</dbReference>
<organism evidence="1 2">
    <name type="scientific">Melipona bicolor</name>
    <dbReference type="NCBI Taxonomy" id="60889"/>
    <lineage>
        <taxon>Eukaryota</taxon>
        <taxon>Metazoa</taxon>
        <taxon>Ecdysozoa</taxon>
        <taxon>Arthropoda</taxon>
        <taxon>Hexapoda</taxon>
        <taxon>Insecta</taxon>
        <taxon>Pterygota</taxon>
        <taxon>Neoptera</taxon>
        <taxon>Endopterygota</taxon>
        <taxon>Hymenoptera</taxon>
        <taxon>Apocrita</taxon>
        <taxon>Aculeata</taxon>
        <taxon>Apoidea</taxon>
        <taxon>Anthophila</taxon>
        <taxon>Apidae</taxon>
        <taxon>Melipona</taxon>
    </lineage>
</organism>
<dbReference type="AlphaFoldDB" id="A0AA40FL49"/>
<reference evidence="1" key="1">
    <citation type="submission" date="2021-10" db="EMBL/GenBank/DDBJ databases">
        <title>Melipona bicolor Genome sequencing and assembly.</title>
        <authorList>
            <person name="Araujo N.S."/>
            <person name="Arias M.C."/>
        </authorList>
    </citation>
    <scope>NUCLEOTIDE SEQUENCE</scope>
    <source>
        <strain evidence="1">USP_2M_L1-L4_2017</strain>
        <tissue evidence="1">Whole body</tissue>
    </source>
</reference>
<proteinExistence type="predicted"/>
<keyword evidence="2" id="KW-1185">Reference proteome</keyword>
<evidence type="ECO:0000313" key="1">
    <source>
        <dbReference type="EMBL" id="KAK1121150.1"/>
    </source>
</evidence>
<dbReference type="Proteomes" id="UP001177670">
    <property type="component" value="Unassembled WGS sequence"/>
</dbReference>
<comment type="caution">
    <text evidence="1">The sequence shown here is derived from an EMBL/GenBank/DDBJ whole genome shotgun (WGS) entry which is preliminary data.</text>
</comment>
<name>A0AA40FL49_9HYME</name>
<gene>
    <name evidence="1" type="ORF">K0M31_010458</name>
</gene>
<accession>A0AA40FL49</accession>
<evidence type="ECO:0000313" key="2">
    <source>
        <dbReference type="Proteomes" id="UP001177670"/>
    </source>
</evidence>
<sequence>MLVVQRRLCYYYIMVNLKRTVESIITVVNVDDNWESRNDEQIRVKVMMNGILKRWPENMKQEIH</sequence>